<evidence type="ECO:0000313" key="1">
    <source>
        <dbReference type="EMBL" id="PNX90317.1"/>
    </source>
</evidence>
<reference evidence="1 2" key="1">
    <citation type="journal article" date="2014" name="Am. J. Bot.">
        <title>Genome assembly and annotation for red clover (Trifolium pratense; Fabaceae).</title>
        <authorList>
            <person name="Istvanek J."/>
            <person name="Jaros M."/>
            <person name="Krenek A."/>
            <person name="Repkova J."/>
        </authorList>
    </citation>
    <scope>NUCLEOTIDE SEQUENCE [LARGE SCALE GENOMIC DNA]</scope>
    <source>
        <strain evidence="2">cv. Tatra</strain>
        <tissue evidence="1">Young leaves</tissue>
    </source>
</reference>
<protein>
    <submittedName>
        <fullName evidence="1">Uncharacterized protein</fullName>
    </submittedName>
</protein>
<dbReference type="Proteomes" id="UP000236291">
    <property type="component" value="Unassembled WGS sequence"/>
</dbReference>
<organism evidence="1 2">
    <name type="scientific">Trifolium pratense</name>
    <name type="common">Red clover</name>
    <dbReference type="NCBI Taxonomy" id="57577"/>
    <lineage>
        <taxon>Eukaryota</taxon>
        <taxon>Viridiplantae</taxon>
        <taxon>Streptophyta</taxon>
        <taxon>Embryophyta</taxon>
        <taxon>Tracheophyta</taxon>
        <taxon>Spermatophyta</taxon>
        <taxon>Magnoliopsida</taxon>
        <taxon>eudicotyledons</taxon>
        <taxon>Gunneridae</taxon>
        <taxon>Pentapetalae</taxon>
        <taxon>rosids</taxon>
        <taxon>fabids</taxon>
        <taxon>Fabales</taxon>
        <taxon>Fabaceae</taxon>
        <taxon>Papilionoideae</taxon>
        <taxon>50 kb inversion clade</taxon>
        <taxon>NPAAA clade</taxon>
        <taxon>Hologalegina</taxon>
        <taxon>IRL clade</taxon>
        <taxon>Trifolieae</taxon>
        <taxon>Trifolium</taxon>
    </lineage>
</organism>
<evidence type="ECO:0000313" key="2">
    <source>
        <dbReference type="Proteomes" id="UP000236291"/>
    </source>
</evidence>
<accession>A0A2K3MHQ0</accession>
<gene>
    <name evidence="1" type="ORF">L195_g046440</name>
</gene>
<sequence length="49" mass="5204">DEVSVSVVTVRGSRRWLKGFVGMNKLKENTAAALAPRAQTPVCVPCSCA</sequence>
<proteinExistence type="predicted"/>
<feature type="non-terminal residue" evidence="1">
    <location>
        <position position="1"/>
    </location>
</feature>
<dbReference type="EMBL" id="ASHM01062439">
    <property type="protein sequence ID" value="PNX90317.1"/>
    <property type="molecule type" value="Genomic_DNA"/>
</dbReference>
<dbReference type="AlphaFoldDB" id="A0A2K3MHQ0"/>
<comment type="caution">
    <text evidence="1">The sequence shown here is derived from an EMBL/GenBank/DDBJ whole genome shotgun (WGS) entry which is preliminary data.</text>
</comment>
<reference evidence="1 2" key="2">
    <citation type="journal article" date="2017" name="Front. Plant Sci.">
        <title>Gene Classification and Mining of Molecular Markers Useful in Red Clover (Trifolium pratense) Breeding.</title>
        <authorList>
            <person name="Istvanek J."/>
            <person name="Dluhosova J."/>
            <person name="Dluhos P."/>
            <person name="Patkova L."/>
            <person name="Nedelnik J."/>
            <person name="Repkova J."/>
        </authorList>
    </citation>
    <scope>NUCLEOTIDE SEQUENCE [LARGE SCALE GENOMIC DNA]</scope>
    <source>
        <strain evidence="2">cv. Tatra</strain>
        <tissue evidence="1">Young leaves</tissue>
    </source>
</reference>
<name>A0A2K3MHQ0_TRIPR</name>